<evidence type="ECO:0000313" key="2">
    <source>
        <dbReference type="EMBL" id="KAE9528604.1"/>
    </source>
</evidence>
<evidence type="ECO:0000256" key="1">
    <source>
        <dbReference type="SAM" id="Phobius"/>
    </source>
</evidence>
<feature type="transmembrane region" description="Helical" evidence="1">
    <location>
        <begin position="108"/>
        <end position="129"/>
    </location>
</feature>
<sequence length="230" mass="27434">MTSSYTLILNKHSTITVNLHLRSYLQQYYFYYIFIRAHFKIEYVLILLYKFNLSIVLNLEINKLFMHYRFVTNKNNILVAYLNDSIKDFTIFDILIYFNIKANSTQFVLLKSDFLCSIFISFCIMFFTFNFDKKLIHSNIKANNTLLILLNTNLLLKYSGFDTTSIFYFTATKLHVSTNYFVEIKSEHKSVVLMLVCVIDAWLGFECYKEILKFSKADIVQRYWFFIIDS</sequence>
<dbReference type="EMBL" id="VYZN01000048">
    <property type="protein sequence ID" value="KAE9528604.1"/>
    <property type="molecule type" value="Genomic_DNA"/>
</dbReference>
<accession>A0A6G0TBJ1</accession>
<keyword evidence="1" id="KW-0472">Membrane</keyword>
<keyword evidence="1" id="KW-1133">Transmembrane helix</keyword>
<dbReference type="Proteomes" id="UP000475862">
    <property type="component" value="Unassembled WGS sequence"/>
</dbReference>
<organism evidence="2 3">
    <name type="scientific">Aphis glycines</name>
    <name type="common">Soybean aphid</name>
    <dbReference type="NCBI Taxonomy" id="307491"/>
    <lineage>
        <taxon>Eukaryota</taxon>
        <taxon>Metazoa</taxon>
        <taxon>Ecdysozoa</taxon>
        <taxon>Arthropoda</taxon>
        <taxon>Hexapoda</taxon>
        <taxon>Insecta</taxon>
        <taxon>Pterygota</taxon>
        <taxon>Neoptera</taxon>
        <taxon>Paraneoptera</taxon>
        <taxon>Hemiptera</taxon>
        <taxon>Sternorrhyncha</taxon>
        <taxon>Aphidomorpha</taxon>
        <taxon>Aphidoidea</taxon>
        <taxon>Aphididae</taxon>
        <taxon>Aphidini</taxon>
        <taxon>Aphis</taxon>
        <taxon>Aphis</taxon>
    </lineage>
</organism>
<protein>
    <submittedName>
        <fullName evidence="2">Uncharacterized protein</fullName>
    </submittedName>
</protein>
<feature type="non-terminal residue" evidence="2">
    <location>
        <position position="230"/>
    </location>
</feature>
<dbReference type="AlphaFoldDB" id="A0A6G0TBJ1"/>
<keyword evidence="3" id="KW-1185">Reference proteome</keyword>
<reference evidence="2 3" key="1">
    <citation type="submission" date="2019-08" db="EMBL/GenBank/DDBJ databases">
        <title>The genome of the soybean aphid Biotype 1, its phylome, world population structure and adaptation to the North American continent.</title>
        <authorList>
            <person name="Giordano R."/>
            <person name="Donthu R.K."/>
            <person name="Hernandez A.G."/>
            <person name="Wright C.L."/>
            <person name="Zimin A.V."/>
        </authorList>
    </citation>
    <scope>NUCLEOTIDE SEQUENCE [LARGE SCALE GENOMIC DNA]</scope>
    <source>
        <tissue evidence="2">Whole aphids</tissue>
    </source>
</reference>
<gene>
    <name evidence="2" type="ORF">AGLY_012179</name>
</gene>
<keyword evidence="1" id="KW-0812">Transmembrane</keyword>
<proteinExistence type="predicted"/>
<evidence type="ECO:0000313" key="3">
    <source>
        <dbReference type="Proteomes" id="UP000475862"/>
    </source>
</evidence>
<comment type="caution">
    <text evidence="2">The sequence shown here is derived from an EMBL/GenBank/DDBJ whole genome shotgun (WGS) entry which is preliminary data.</text>
</comment>
<name>A0A6G0TBJ1_APHGL</name>